<dbReference type="GO" id="GO:0005737">
    <property type="term" value="C:cytoplasm"/>
    <property type="evidence" value="ECO:0007669"/>
    <property type="project" value="UniProtKB-SubCell"/>
</dbReference>
<dbReference type="EC" id="2.1.1.-" evidence="5"/>
<keyword evidence="6" id="KW-1185">Reference proteome</keyword>
<reference evidence="7" key="1">
    <citation type="submission" date="2019-12" db="UniProtKB">
        <authorList>
            <consortium name="WormBaseParasite"/>
        </authorList>
    </citation>
    <scope>IDENTIFICATION</scope>
</reference>
<proteinExistence type="inferred from homology"/>
<dbReference type="GO" id="GO:0032259">
    <property type="term" value="P:methylation"/>
    <property type="evidence" value="ECO:0007669"/>
    <property type="project" value="UniProtKB-KW"/>
</dbReference>
<dbReference type="GO" id="GO:0016279">
    <property type="term" value="F:protein-lysine N-methyltransferase activity"/>
    <property type="evidence" value="ECO:0007669"/>
    <property type="project" value="UniProtKB-UniRule"/>
</dbReference>
<comment type="function">
    <text evidence="5">S-adenosyl-L-methionine-dependent protein-lysine N-methyltransferase that methylates elongation factor 1-alpha.</text>
</comment>
<dbReference type="Pfam" id="PF10237">
    <property type="entry name" value="N6-adenineMlase"/>
    <property type="match status" value="1"/>
</dbReference>
<dbReference type="PANTHER" id="PTHR13200:SF0">
    <property type="entry name" value="EEF1A LYSINE METHYLTRANSFERASE 1"/>
    <property type="match status" value="1"/>
</dbReference>
<accession>A0A5S6QJH2</accession>
<sequence>MSDSDDCTLSEDTRKALQEFLDEQASAGAVDRAFVEEDWQLSQFWYNDRTSELLAKECLSVAGSEDSRLIGCLCCPSVYDKIVQIDPIGGQRARLFEFDRRFATQKRQFTFYDYRNPTDLPDTYRASCAVVVADPPFLAAECLRKVVTTAKFLSVGPVIFCTGVSMEGILTSLLEVKRCRFVPEHTRKLANEFRCYANYSTVHLDAESEVQALMNEPTDHIYDI</sequence>
<name>A0A5S6QJH2_TRIMR</name>
<dbReference type="STRING" id="70415.A0A5S6QJH2"/>
<protein>
    <recommendedName>
        <fullName evidence="5">Protein-lysine N-methyltransferase</fullName>
        <ecNumber evidence="5">2.1.1.-</ecNumber>
    </recommendedName>
</protein>
<keyword evidence="3 5" id="KW-0489">Methyltransferase</keyword>
<evidence type="ECO:0000256" key="5">
    <source>
        <dbReference type="HAMAP-Rule" id="MF_03187"/>
    </source>
</evidence>
<evidence type="ECO:0000256" key="3">
    <source>
        <dbReference type="ARBA" id="ARBA00022603"/>
    </source>
</evidence>
<comment type="similarity">
    <text evidence="5">Belongs to the class I-like SAM-binding methyltransferase superfamily. EFM5 family.</text>
</comment>
<dbReference type="InterPro" id="IPR041370">
    <property type="entry name" value="Mlase_EEF1AKMT1/ZCCHC4"/>
</dbReference>
<comment type="subcellular location">
    <subcellularLocation>
        <location evidence="1 5">Cytoplasm</location>
    </subcellularLocation>
</comment>
<keyword evidence="4 5" id="KW-0808">Transferase</keyword>
<evidence type="ECO:0000256" key="1">
    <source>
        <dbReference type="ARBA" id="ARBA00004496"/>
    </source>
</evidence>
<dbReference type="InterPro" id="IPR019369">
    <property type="entry name" value="Efm5/EEF1AKMT1"/>
</dbReference>
<dbReference type="PANTHER" id="PTHR13200">
    <property type="entry name" value="EEF1A LYSINE METHYLTRANSFERASE 1"/>
    <property type="match status" value="1"/>
</dbReference>
<dbReference type="HAMAP" id="MF_03187">
    <property type="entry name" value="Methyltr_EFM5"/>
    <property type="match status" value="1"/>
</dbReference>
<evidence type="ECO:0000256" key="4">
    <source>
        <dbReference type="ARBA" id="ARBA00022679"/>
    </source>
</evidence>
<dbReference type="AlphaFoldDB" id="A0A5S6QJH2"/>
<evidence type="ECO:0000256" key="2">
    <source>
        <dbReference type="ARBA" id="ARBA00022490"/>
    </source>
</evidence>
<organism evidence="6 7">
    <name type="scientific">Trichuris muris</name>
    <name type="common">Mouse whipworm</name>
    <dbReference type="NCBI Taxonomy" id="70415"/>
    <lineage>
        <taxon>Eukaryota</taxon>
        <taxon>Metazoa</taxon>
        <taxon>Ecdysozoa</taxon>
        <taxon>Nematoda</taxon>
        <taxon>Enoplea</taxon>
        <taxon>Dorylaimia</taxon>
        <taxon>Trichinellida</taxon>
        <taxon>Trichuridae</taxon>
        <taxon>Trichuris</taxon>
    </lineage>
</organism>
<keyword evidence="2 5" id="KW-0963">Cytoplasm</keyword>
<evidence type="ECO:0000313" key="6">
    <source>
        <dbReference type="Proteomes" id="UP000046395"/>
    </source>
</evidence>
<dbReference type="Proteomes" id="UP000046395">
    <property type="component" value="Unassembled WGS sequence"/>
</dbReference>
<dbReference type="WBParaSite" id="TMUE_2000007511.1">
    <property type="protein sequence ID" value="TMUE_2000007511.1"/>
    <property type="gene ID" value="WBGene00291197"/>
</dbReference>
<evidence type="ECO:0000313" key="7">
    <source>
        <dbReference type="WBParaSite" id="TMUE_2000007511.1"/>
    </source>
</evidence>